<keyword evidence="2" id="KW-0539">Nucleus</keyword>
<feature type="domain" description="RanBD1" evidence="4">
    <location>
        <begin position="191"/>
        <end position="271"/>
    </location>
</feature>
<dbReference type="InterPro" id="IPR045255">
    <property type="entry name" value="RanBP1-like"/>
</dbReference>
<dbReference type="OrthoDB" id="10250354at2759"/>
<sequence>MSGSKGKLFLKPAKTGFQRLEANSNNTSENGNSFNAVNNPFLKCEEKEEDTPKNEKLEDPAKDISNELREHKTDELFKPAKKNLNLFTNATTLSENSNFVFGQNLHARVVIDKNSPSLEGTSKKSDDESNSSSGLLFSTALKEESANNENVDQAKDASTQLIEKKEDDKNTESSKASTNDNSLSLVEAARRYEEMKGAQKRKYEEVEIKTGEEDEKNILEMNCKLFTFDKNNWEERGRGTLRLNDCKNSSRVVFRASGSFRVLLNTKVFRDQLCEQPSSKSLRLTAIDSAGLIKIYLVMGKNEDIENLNHYLSNRIQREKNRTPEPEDEENSRPNETVDVNESSEPANKKTATSDE</sequence>
<reference evidence="5" key="2">
    <citation type="submission" date="2022-10" db="EMBL/GenBank/DDBJ databases">
        <authorList>
            <consortium name="ENA_rothamsted_submissions"/>
            <consortium name="culmorum"/>
            <person name="King R."/>
        </authorList>
    </citation>
    <scope>NUCLEOTIDE SEQUENCE</scope>
</reference>
<accession>A0A9N9WVL8</accession>
<dbReference type="EMBL" id="OU895879">
    <property type="protein sequence ID" value="CAG9807691.1"/>
    <property type="molecule type" value="Genomic_DNA"/>
</dbReference>
<evidence type="ECO:0000256" key="2">
    <source>
        <dbReference type="ARBA" id="ARBA00023242"/>
    </source>
</evidence>
<name>A0A9N9WVL8_9DIPT</name>
<feature type="compositionally biased region" description="Basic and acidic residues" evidence="3">
    <location>
        <begin position="316"/>
        <end position="325"/>
    </location>
</feature>
<proteinExistence type="predicted"/>
<feature type="compositionally biased region" description="Polar residues" evidence="3">
    <location>
        <begin position="334"/>
        <end position="346"/>
    </location>
</feature>
<dbReference type="AlphaFoldDB" id="A0A9N9WVL8"/>
<feature type="region of interest" description="Disordered" evidence="3">
    <location>
        <begin position="316"/>
        <end position="356"/>
    </location>
</feature>
<dbReference type="Pfam" id="PF00638">
    <property type="entry name" value="Ran_BP1"/>
    <property type="match status" value="1"/>
</dbReference>
<dbReference type="Gene3D" id="2.30.29.30">
    <property type="entry name" value="Pleckstrin-homology domain (PH domain)/Phosphotyrosine-binding domain (PTB)"/>
    <property type="match status" value="1"/>
</dbReference>
<organism evidence="5 6">
    <name type="scientific">Chironomus riparius</name>
    <dbReference type="NCBI Taxonomy" id="315576"/>
    <lineage>
        <taxon>Eukaryota</taxon>
        <taxon>Metazoa</taxon>
        <taxon>Ecdysozoa</taxon>
        <taxon>Arthropoda</taxon>
        <taxon>Hexapoda</taxon>
        <taxon>Insecta</taxon>
        <taxon>Pterygota</taxon>
        <taxon>Neoptera</taxon>
        <taxon>Endopterygota</taxon>
        <taxon>Diptera</taxon>
        <taxon>Nematocera</taxon>
        <taxon>Chironomoidea</taxon>
        <taxon>Chironomidae</taxon>
        <taxon>Chironominae</taxon>
        <taxon>Chironomus</taxon>
    </lineage>
</organism>
<evidence type="ECO:0000256" key="1">
    <source>
        <dbReference type="ARBA" id="ARBA00004123"/>
    </source>
</evidence>
<reference evidence="5" key="1">
    <citation type="submission" date="2022-01" db="EMBL/GenBank/DDBJ databases">
        <authorList>
            <person name="King R."/>
        </authorList>
    </citation>
    <scope>NUCLEOTIDE SEQUENCE</scope>
</reference>
<dbReference type="GO" id="GO:0005634">
    <property type="term" value="C:nucleus"/>
    <property type="evidence" value="ECO:0007669"/>
    <property type="project" value="UniProtKB-SubCell"/>
</dbReference>
<evidence type="ECO:0000259" key="4">
    <source>
        <dbReference type="PROSITE" id="PS50196"/>
    </source>
</evidence>
<dbReference type="CDD" id="cd13180">
    <property type="entry name" value="RanBD_RanBP3"/>
    <property type="match status" value="1"/>
</dbReference>
<evidence type="ECO:0000313" key="5">
    <source>
        <dbReference type="EMBL" id="CAG9807691.1"/>
    </source>
</evidence>
<keyword evidence="6" id="KW-1185">Reference proteome</keyword>
<dbReference type="InterPro" id="IPR011993">
    <property type="entry name" value="PH-like_dom_sf"/>
</dbReference>
<evidence type="ECO:0000256" key="3">
    <source>
        <dbReference type="SAM" id="MobiDB-lite"/>
    </source>
</evidence>
<dbReference type="GO" id="GO:0006611">
    <property type="term" value="P:protein export from nucleus"/>
    <property type="evidence" value="ECO:0007669"/>
    <property type="project" value="TreeGrafter"/>
</dbReference>
<evidence type="ECO:0000313" key="6">
    <source>
        <dbReference type="Proteomes" id="UP001153620"/>
    </source>
</evidence>
<dbReference type="PROSITE" id="PS50196">
    <property type="entry name" value="RANBD1"/>
    <property type="match status" value="1"/>
</dbReference>
<dbReference type="PANTHER" id="PTHR23138">
    <property type="entry name" value="RAN BINDING PROTEIN"/>
    <property type="match status" value="1"/>
</dbReference>
<dbReference type="SUPFAM" id="SSF50729">
    <property type="entry name" value="PH domain-like"/>
    <property type="match status" value="1"/>
</dbReference>
<protein>
    <recommendedName>
        <fullName evidence="4">RanBD1 domain-containing protein</fullName>
    </recommendedName>
</protein>
<dbReference type="Proteomes" id="UP001153620">
    <property type="component" value="Chromosome 3"/>
</dbReference>
<dbReference type="PANTHER" id="PTHR23138:SF142">
    <property type="entry name" value="RAN-BINDING PROTEIN 3B-RELATED"/>
    <property type="match status" value="1"/>
</dbReference>
<dbReference type="SMART" id="SM00160">
    <property type="entry name" value="RanBD"/>
    <property type="match status" value="1"/>
</dbReference>
<dbReference type="InterPro" id="IPR000156">
    <property type="entry name" value="Ran_bind_dom"/>
</dbReference>
<gene>
    <name evidence="5" type="ORF">CHIRRI_LOCUS10537</name>
</gene>
<comment type="subcellular location">
    <subcellularLocation>
        <location evidence="1">Nucleus</location>
    </subcellularLocation>
</comment>